<evidence type="ECO:0000259" key="1">
    <source>
        <dbReference type="Pfam" id="PF13473"/>
    </source>
</evidence>
<accession>A0A2X2BVG6</accession>
<dbReference type="Pfam" id="PF13473">
    <property type="entry name" value="Cupredoxin_1"/>
    <property type="match status" value="1"/>
</dbReference>
<dbReference type="Proteomes" id="UP000251485">
    <property type="component" value="Unassembled WGS sequence"/>
</dbReference>
<dbReference type="EMBL" id="UAUE01000026">
    <property type="protein sequence ID" value="SPZ00402.1"/>
    <property type="molecule type" value="Genomic_DNA"/>
</dbReference>
<evidence type="ECO:0000313" key="3">
    <source>
        <dbReference type="Proteomes" id="UP000251485"/>
    </source>
</evidence>
<sequence>MYRAISSVLLSEISMIKHLYQYTLLLLLMIASSTLAAEKYTVELEMKEGELIPRVLNVPAKTPIRIKIRNTGSSPVEFESTQLRKEKVLAPGASSVVVIAPLKPGRYTFFDDFHLSHPQGEIVATEKAE</sequence>
<evidence type="ECO:0000313" key="2">
    <source>
        <dbReference type="EMBL" id="SPZ00402.1"/>
    </source>
</evidence>
<dbReference type="Gene3D" id="2.60.40.420">
    <property type="entry name" value="Cupredoxins - blue copper proteins"/>
    <property type="match status" value="1"/>
</dbReference>
<dbReference type="InterPro" id="IPR008972">
    <property type="entry name" value="Cupredoxin"/>
</dbReference>
<dbReference type="InterPro" id="IPR028096">
    <property type="entry name" value="EfeO_Cupredoxin"/>
</dbReference>
<protein>
    <recommendedName>
        <fullName evidence="1">EfeO-type cupredoxin-like domain-containing protein</fullName>
    </recommendedName>
</protein>
<feature type="domain" description="EfeO-type cupredoxin-like" evidence="1">
    <location>
        <begin position="23"/>
        <end position="124"/>
    </location>
</feature>
<dbReference type="SUPFAM" id="SSF49503">
    <property type="entry name" value="Cupredoxins"/>
    <property type="match status" value="1"/>
</dbReference>
<gene>
    <name evidence="2" type="ORF">NCTC10975_03574</name>
</gene>
<proteinExistence type="predicted"/>
<dbReference type="AlphaFoldDB" id="A0A2X2BVG6"/>
<organism evidence="2 3">
    <name type="scientific">Proteus mirabilis</name>
    <dbReference type="NCBI Taxonomy" id="584"/>
    <lineage>
        <taxon>Bacteria</taxon>
        <taxon>Pseudomonadati</taxon>
        <taxon>Pseudomonadota</taxon>
        <taxon>Gammaproteobacteria</taxon>
        <taxon>Enterobacterales</taxon>
        <taxon>Morganellaceae</taxon>
        <taxon>Proteus</taxon>
    </lineage>
</organism>
<name>A0A2X2BVG6_PROMI</name>
<reference evidence="2 3" key="1">
    <citation type="submission" date="2018-06" db="EMBL/GenBank/DDBJ databases">
        <authorList>
            <consortium name="Pathogen Informatics"/>
            <person name="Doyle S."/>
        </authorList>
    </citation>
    <scope>NUCLEOTIDE SEQUENCE [LARGE SCALE GENOMIC DNA]</scope>
    <source>
        <strain evidence="2 3">NCTC10975</strain>
    </source>
</reference>